<dbReference type="Proteomes" id="UP000538292">
    <property type="component" value="Unassembled WGS sequence"/>
</dbReference>
<evidence type="ECO:0000313" key="2">
    <source>
        <dbReference type="EMBL" id="MBA4602907.1"/>
    </source>
</evidence>
<feature type="compositionally biased region" description="Basic and acidic residues" evidence="1">
    <location>
        <begin position="12"/>
        <end position="25"/>
    </location>
</feature>
<evidence type="ECO:0000256" key="1">
    <source>
        <dbReference type="SAM" id="MobiDB-lite"/>
    </source>
</evidence>
<dbReference type="AlphaFoldDB" id="A0A7W1XTC0"/>
<name>A0A7W1XTC0_9BACL</name>
<proteinExistence type="predicted"/>
<accession>A0A7W1XTC0</accession>
<evidence type="ECO:0000313" key="3">
    <source>
        <dbReference type="Proteomes" id="UP000538292"/>
    </source>
</evidence>
<reference evidence="2 3" key="1">
    <citation type="submission" date="2020-07" db="EMBL/GenBank/DDBJ databases">
        <title>Thermoactinomyces phylogeny.</title>
        <authorList>
            <person name="Dunlap C."/>
        </authorList>
    </citation>
    <scope>NUCLEOTIDE SEQUENCE [LARGE SCALE GENOMIC DNA]</scope>
    <source>
        <strain evidence="2 3">AMNI-1</strain>
    </source>
</reference>
<dbReference type="RefSeq" id="WP_181740915.1">
    <property type="nucleotide sequence ID" value="NZ_JACEOL010000036.1"/>
</dbReference>
<protein>
    <submittedName>
        <fullName evidence="2">Uncharacterized protein</fullName>
    </submittedName>
</protein>
<feature type="region of interest" description="Disordered" evidence="1">
    <location>
        <begin position="1"/>
        <end position="28"/>
    </location>
</feature>
<organism evidence="2 3">
    <name type="scientific">Thermoactinomyces mirandus</name>
    <dbReference type="NCBI Taxonomy" id="2756294"/>
    <lineage>
        <taxon>Bacteria</taxon>
        <taxon>Bacillati</taxon>
        <taxon>Bacillota</taxon>
        <taxon>Bacilli</taxon>
        <taxon>Bacillales</taxon>
        <taxon>Thermoactinomycetaceae</taxon>
        <taxon>Thermoactinomyces</taxon>
    </lineage>
</organism>
<gene>
    <name evidence="2" type="ORF">H2C83_11400</name>
</gene>
<keyword evidence="3" id="KW-1185">Reference proteome</keyword>
<dbReference type="EMBL" id="JACEOL010000036">
    <property type="protein sequence ID" value="MBA4602907.1"/>
    <property type="molecule type" value="Genomic_DNA"/>
</dbReference>
<sequence>MTIRNLPVKSKNAREKGKRSLEGKTGETVGEKVCLPESERRNVSVCFQAR</sequence>
<comment type="caution">
    <text evidence="2">The sequence shown here is derived from an EMBL/GenBank/DDBJ whole genome shotgun (WGS) entry which is preliminary data.</text>
</comment>